<dbReference type="AlphaFoldDB" id="A0A9D1P7R3"/>
<reference evidence="1" key="2">
    <citation type="journal article" date="2021" name="PeerJ">
        <title>Extensive microbial diversity within the chicken gut microbiome revealed by metagenomics and culture.</title>
        <authorList>
            <person name="Gilroy R."/>
            <person name="Ravi A."/>
            <person name="Getino M."/>
            <person name="Pursley I."/>
            <person name="Horton D.L."/>
            <person name="Alikhan N.F."/>
            <person name="Baker D."/>
            <person name="Gharbi K."/>
            <person name="Hall N."/>
            <person name="Watson M."/>
            <person name="Adriaenssens E.M."/>
            <person name="Foster-Nyarko E."/>
            <person name="Jarju S."/>
            <person name="Secka A."/>
            <person name="Antonio M."/>
            <person name="Oren A."/>
            <person name="Chaudhuri R.R."/>
            <person name="La Ragione R."/>
            <person name="Hildebrand F."/>
            <person name="Pallen M.J."/>
        </authorList>
    </citation>
    <scope>NUCLEOTIDE SEQUENCE</scope>
    <source>
        <strain evidence="1">CHK183-6373</strain>
    </source>
</reference>
<dbReference type="Proteomes" id="UP000886884">
    <property type="component" value="Unassembled WGS sequence"/>
</dbReference>
<organism evidence="1 2">
    <name type="scientific">Candidatus Ornithocaccomicrobium faecavium</name>
    <dbReference type="NCBI Taxonomy" id="2840890"/>
    <lineage>
        <taxon>Bacteria</taxon>
        <taxon>Bacillati</taxon>
        <taxon>Bacillota</taxon>
        <taxon>Clostridia</taxon>
        <taxon>Candidatus Ornithocaccomicrobium</taxon>
    </lineage>
</organism>
<reference evidence="1" key="1">
    <citation type="submission" date="2020-10" db="EMBL/GenBank/DDBJ databases">
        <authorList>
            <person name="Gilroy R."/>
        </authorList>
    </citation>
    <scope>NUCLEOTIDE SEQUENCE</scope>
    <source>
        <strain evidence="1">CHK183-6373</strain>
    </source>
</reference>
<protein>
    <submittedName>
        <fullName evidence="1">Uncharacterized protein</fullName>
    </submittedName>
</protein>
<sequence>MHRLLIVTREESDFSKMLQACFDASVVPPDFAKEVDLDAYDGFALLGGTREEPIVLQPPQRLRLDAQIGLGKPFFAEYVRGIRQVALLDTESTRFQRPVFMGMDACLGEFPRGDILDEQDNNRLKLYRALNCDRPILQYVKTPEGFYTVRHPEELAVDSGQFALWLDEPNLLVCAFRLCNCVRARFAPRKKWIQLLENIVRFLGGAPGKTVARAMMSGYSLSGDPSIENALLRAAEWFKKANMLVDYENQPYSVKEGLGSSVFADGAHPVSHEVRTDCVGECALMYELLYQHTGRQKYRAMADGLYRMPRDMQIAESCPHRGMVRGSATGWWGVSYQDDTARGFLFPLMWRALLTGDRSDLPRVELTLDYLASTTGSDGLRAVRVDFFDQNKPEVAATGLHRERKGDRLEDVKWAWGGGISGRYSLDALRHMPADVPSAHYNAAYLGALFMGWRILGKRIYLETALKGMDSLLAEYPFTAREHSETEELARLLMPLALRYWATEEPQHREWIHRVADDLQRFRRPSGAYAEWDTGYTATCAGVKEGESSVLSANGDPVVDFLYSSNWLPMGYATAWLVTGEEKFHRLWREICAYCASTQILSGNPLHNGIWPRAIDDEQKEVYGVPNDSGWAPWAVETGWTMAEIVSGMLLGHLPRERFLQLV</sequence>
<dbReference type="EMBL" id="DVOT01000127">
    <property type="protein sequence ID" value="HIV27666.1"/>
    <property type="molecule type" value="Genomic_DNA"/>
</dbReference>
<evidence type="ECO:0000313" key="2">
    <source>
        <dbReference type="Proteomes" id="UP000886884"/>
    </source>
</evidence>
<name>A0A9D1P7R3_9FIRM</name>
<evidence type="ECO:0000313" key="1">
    <source>
        <dbReference type="EMBL" id="HIV27666.1"/>
    </source>
</evidence>
<gene>
    <name evidence="1" type="ORF">IAA64_06825</name>
</gene>
<comment type="caution">
    <text evidence="1">The sequence shown here is derived from an EMBL/GenBank/DDBJ whole genome shotgun (WGS) entry which is preliminary data.</text>
</comment>
<dbReference type="InterPro" id="IPR008928">
    <property type="entry name" value="6-hairpin_glycosidase_sf"/>
</dbReference>
<proteinExistence type="predicted"/>
<dbReference type="SUPFAM" id="SSF48208">
    <property type="entry name" value="Six-hairpin glycosidases"/>
    <property type="match status" value="2"/>
</dbReference>
<accession>A0A9D1P7R3</accession>
<dbReference type="GO" id="GO:0005975">
    <property type="term" value="P:carbohydrate metabolic process"/>
    <property type="evidence" value="ECO:0007669"/>
    <property type="project" value="InterPro"/>
</dbReference>